<keyword evidence="2" id="KW-1185">Reference proteome</keyword>
<dbReference type="AlphaFoldDB" id="A0A160NTF2"/>
<gene>
    <name evidence="1" type="ORF">SLA_0803</name>
</gene>
<reference evidence="1 2" key="1">
    <citation type="journal article" date="2016" name="Genome Announc.">
        <title>Complete Genome Sequence of Thiostrepton-Producing Streptomyces laurentii ATCC 31255.</title>
        <authorList>
            <person name="Doi K."/>
            <person name="Fujino Y."/>
            <person name="Nagayoshi Y."/>
            <person name="Ohshima T."/>
            <person name="Ogata S."/>
        </authorList>
    </citation>
    <scope>NUCLEOTIDE SEQUENCE [LARGE SCALE GENOMIC DNA]</scope>
    <source>
        <strain evidence="1 2">ATCC 31255</strain>
    </source>
</reference>
<accession>A0A160NTF2</accession>
<evidence type="ECO:0000313" key="1">
    <source>
        <dbReference type="EMBL" id="BAU81757.1"/>
    </source>
</evidence>
<proteinExistence type="predicted"/>
<sequence length="76" mass="7768">MAAPMPRAAPVTTATRCSVVDMVVLLALGFVPGYGPYPRRPTPPSMSDRLVSSADETLEALAPGVNGPPGAPAHRG</sequence>
<dbReference type="KEGG" id="slau:SLA_0803"/>
<dbReference type="Proteomes" id="UP000217676">
    <property type="component" value="Chromosome"/>
</dbReference>
<organism evidence="1 2">
    <name type="scientific">Streptomyces laurentii</name>
    <dbReference type="NCBI Taxonomy" id="39478"/>
    <lineage>
        <taxon>Bacteria</taxon>
        <taxon>Bacillati</taxon>
        <taxon>Actinomycetota</taxon>
        <taxon>Actinomycetes</taxon>
        <taxon>Kitasatosporales</taxon>
        <taxon>Streptomycetaceae</taxon>
        <taxon>Streptomyces</taxon>
    </lineage>
</organism>
<dbReference type="EMBL" id="AP017424">
    <property type="protein sequence ID" value="BAU81757.1"/>
    <property type="molecule type" value="Genomic_DNA"/>
</dbReference>
<protein>
    <submittedName>
        <fullName evidence="1">Dihydroneopterin aldolase</fullName>
    </submittedName>
</protein>
<evidence type="ECO:0000313" key="2">
    <source>
        <dbReference type="Proteomes" id="UP000217676"/>
    </source>
</evidence>
<name>A0A160NTF2_STRLU</name>